<dbReference type="GO" id="GO:0005245">
    <property type="term" value="F:voltage-gated calcium channel activity"/>
    <property type="evidence" value="ECO:0007669"/>
    <property type="project" value="TreeGrafter"/>
</dbReference>
<dbReference type="GO" id="GO:0030317">
    <property type="term" value="P:flagellated sperm motility"/>
    <property type="evidence" value="ECO:0007669"/>
    <property type="project" value="InterPro"/>
</dbReference>
<evidence type="ECO:0000256" key="4">
    <source>
        <dbReference type="ARBA" id="ARBA00022568"/>
    </source>
</evidence>
<feature type="transmembrane region" description="Helical" evidence="23">
    <location>
        <begin position="656"/>
        <end position="674"/>
    </location>
</feature>
<keyword evidence="10" id="KW-0744">Spermatogenesis</keyword>
<dbReference type="InterPro" id="IPR028746">
    <property type="entry name" value="CatSper1"/>
</dbReference>
<dbReference type="CTD" id="117144"/>
<accession>G1TBR3</accession>
<feature type="domain" description="Ion transport" evidence="24">
    <location>
        <begin position="543"/>
        <end position="773"/>
    </location>
</feature>
<dbReference type="KEGG" id="ocu:100357804"/>
<dbReference type="PaxDb" id="9986-ENSOCUP00000014177"/>
<evidence type="ECO:0000256" key="19">
    <source>
        <dbReference type="ARBA" id="ARBA00060429"/>
    </source>
</evidence>
<feature type="compositionally biased region" description="Basic and acidic residues" evidence="22">
    <location>
        <begin position="61"/>
        <end position="84"/>
    </location>
</feature>
<feature type="compositionally biased region" description="Basic and acidic residues" evidence="22">
    <location>
        <begin position="195"/>
        <end position="211"/>
    </location>
</feature>
<evidence type="ECO:0000256" key="18">
    <source>
        <dbReference type="ARBA" id="ARBA00036634"/>
    </source>
</evidence>
<feature type="transmembrane region" description="Helical" evidence="23">
    <location>
        <begin position="714"/>
        <end position="734"/>
    </location>
</feature>
<evidence type="ECO:0000256" key="21">
    <source>
        <dbReference type="ARBA" id="ARBA00070014"/>
    </source>
</evidence>
<keyword evidence="9" id="KW-0282">Flagellum</keyword>
<feature type="compositionally biased region" description="Polar residues" evidence="22">
    <location>
        <begin position="372"/>
        <end position="383"/>
    </location>
</feature>
<feature type="compositionally biased region" description="Basic and acidic residues" evidence="22">
    <location>
        <begin position="229"/>
        <end position="348"/>
    </location>
</feature>
<reference evidence="25" key="3">
    <citation type="submission" date="2025-09" db="UniProtKB">
        <authorList>
            <consortium name="Ensembl"/>
        </authorList>
    </citation>
    <scope>IDENTIFICATION</scope>
    <source>
        <strain evidence="25">Thorbecke</strain>
    </source>
</reference>
<keyword evidence="8" id="KW-0106">Calcium</keyword>
<evidence type="ECO:0000256" key="12">
    <source>
        <dbReference type="ARBA" id="ARBA00022989"/>
    </source>
</evidence>
<keyword evidence="5" id="KW-0107">Calcium channel</keyword>
<evidence type="ECO:0000256" key="16">
    <source>
        <dbReference type="ARBA" id="ARBA00023273"/>
    </source>
</evidence>
<dbReference type="GO" id="GO:0036126">
    <property type="term" value="C:sperm flagellum"/>
    <property type="evidence" value="ECO:0007669"/>
    <property type="project" value="UniProtKB-ARBA"/>
</dbReference>
<dbReference type="PANTHER" id="PTHR47193">
    <property type="entry name" value="CATION CHANNEL SPERM-ASSOCIATED PROTEIN 1"/>
    <property type="match status" value="1"/>
</dbReference>
<feature type="region of interest" description="Disordered" evidence="22">
    <location>
        <begin position="1"/>
        <end position="504"/>
    </location>
</feature>
<keyword evidence="15 23" id="KW-0472">Membrane</keyword>
<dbReference type="Pfam" id="PF00520">
    <property type="entry name" value="Ion_trans"/>
    <property type="match status" value="1"/>
</dbReference>
<dbReference type="GO" id="GO:0030154">
    <property type="term" value="P:cell differentiation"/>
    <property type="evidence" value="ECO:0007669"/>
    <property type="project" value="UniProtKB-KW"/>
</dbReference>
<evidence type="ECO:0000256" key="1">
    <source>
        <dbReference type="ARBA" id="ARBA00022448"/>
    </source>
</evidence>
<keyword evidence="3" id="KW-1003">Cell membrane</keyword>
<evidence type="ECO:0000313" key="26">
    <source>
        <dbReference type="Proteomes" id="UP000001811"/>
    </source>
</evidence>
<keyword evidence="4" id="KW-0109">Calcium transport</keyword>
<dbReference type="PANTHER" id="PTHR47193:SF1">
    <property type="entry name" value="CATION CHANNEL SPERM-ASSOCIATED PROTEIN 1"/>
    <property type="match status" value="1"/>
</dbReference>
<evidence type="ECO:0000256" key="8">
    <source>
        <dbReference type="ARBA" id="ARBA00022837"/>
    </source>
</evidence>
<keyword evidence="16" id="KW-0966">Cell projection</keyword>
<reference evidence="25" key="2">
    <citation type="submission" date="2025-08" db="UniProtKB">
        <authorList>
            <consortium name="Ensembl"/>
        </authorList>
    </citation>
    <scope>IDENTIFICATION</scope>
    <source>
        <strain evidence="25">Thorbecke</strain>
    </source>
</reference>
<evidence type="ECO:0000256" key="15">
    <source>
        <dbReference type="ARBA" id="ARBA00023136"/>
    </source>
</evidence>
<dbReference type="HOGENOM" id="CLU_016037_0_0_1"/>
<dbReference type="OrthoDB" id="431720at2759"/>
<keyword evidence="2" id="KW-0217">Developmental protein</keyword>
<evidence type="ECO:0000256" key="11">
    <source>
        <dbReference type="ARBA" id="ARBA00022882"/>
    </source>
</evidence>
<keyword evidence="1" id="KW-0813">Transport</keyword>
<comment type="catalytic activity">
    <reaction evidence="18">
        <text>Ca(2+)(in) = Ca(2+)(out)</text>
        <dbReference type="Rhea" id="RHEA:29671"/>
        <dbReference type="ChEBI" id="CHEBI:29108"/>
    </reaction>
</comment>
<dbReference type="FunFam" id="1.20.120.350:FF:000078">
    <property type="entry name" value="Cation channel sperm associated 1"/>
    <property type="match status" value="1"/>
</dbReference>
<dbReference type="SUPFAM" id="SSF81324">
    <property type="entry name" value="Voltage-gated potassium channels"/>
    <property type="match status" value="1"/>
</dbReference>
<keyword evidence="17" id="KW-0407">Ion channel</keyword>
<dbReference type="GO" id="GO:0036128">
    <property type="term" value="C:CatSper complex"/>
    <property type="evidence" value="ECO:0007669"/>
    <property type="project" value="InterPro"/>
</dbReference>
<dbReference type="GeneTree" id="ENSGT00940000162437"/>
<evidence type="ECO:0000256" key="13">
    <source>
        <dbReference type="ARBA" id="ARBA00023065"/>
    </source>
</evidence>
<evidence type="ECO:0000256" key="5">
    <source>
        <dbReference type="ARBA" id="ARBA00022673"/>
    </source>
</evidence>
<evidence type="ECO:0000256" key="3">
    <source>
        <dbReference type="ARBA" id="ARBA00022475"/>
    </source>
</evidence>
<dbReference type="GO" id="GO:0005227">
    <property type="term" value="F:calcium-activated cation channel activity"/>
    <property type="evidence" value="ECO:0007669"/>
    <property type="project" value="InterPro"/>
</dbReference>
<feature type="transmembrane region" description="Helical" evidence="23">
    <location>
        <begin position="680"/>
        <end position="702"/>
    </location>
</feature>
<dbReference type="Bgee" id="ENSOCUG00000016490">
    <property type="expression patterns" value="Expressed in testis and 4 other cell types or tissues"/>
</dbReference>
<evidence type="ECO:0000313" key="25">
    <source>
        <dbReference type="Ensembl" id="ENSOCUP00000014177.4"/>
    </source>
</evidence>
<evidence type="ECO:0000259" key="24">
    <source>
        <dbReference type="Pfam" id="PF00520"/>
    </source>
</evidence>
<keyword evidence="13" id="KW-0406">Ion transport</keyword>
<dbReference type="Gene3D" id="1.20.120.350">
    <property type="entry name" value="Voltage-gated potassium channels. Chain C"/>
    <property type="match status" value="1"/>
</dbReference>
<evidence type="ECO:0000256" key="20">
    <source>
        <dbReference type="ARBA" id="ARBA00061150"/>
    </source>
</evidence>
<dbReference type="EMBL" id="AAGW02071500">
    <property type="status" value="NOT_ANNOTATED_CDS"/>
    <property type="molecule type" value="Genomic_DNA"/>
</dbReference>
<feature type="transmembrane region" description="Helical" evidence="23">
    <location>
        <begin position="613"/>
        <end position="635"/>
    </location>
</feature>
<reference evidence="25 26" key="1">
    <citation type="journal article" date="2011" name="Nature">
        <title>A high-resolution map of human evolutionary constraint using 29 mammals.</title>
        <authorList>
            <person name="Lindblad-Toh K."/>
            <person name="Garber M."/>
            <person name="Zuk O."/>
            <person name="Lin M.F."/>
            <person name="Parker B.J."/>
            <person name="Washietl S."/>
            <person name="Kheradpour P."/>
            <person name="Ernst J."/>
            <person name="Jordan G."/>
            <person name="Mauceli E."/>
            <person name="Ward L.D."/>
            <person name="Lowe C.B."/>
            <person name="Holloway A.K."/>
            <person name="Clamp M."/>
            <person name="Gnerre S."/>
            <person name="Alfoldi J."/>
            <person name="Beal K."/>
            <person name="Chang J."/>
            <person name="Clawson H."/>
            <person name="Cuff J."/>
            <person name="Di Palma F."/>
            <person name="Fitzgerald S."/>
            <person name="Flicek P."/>
            <person name="Guttman M."/>
            <person name="Hubisz M.J."/>
            <person name="Jaffe D.B."/>
            <person name="Jungreis I."/>
            <person name="Kent W.J."/>
            <person name="Kostka D."/>
            <person name="Lara M."/>
            <person name="Martins A.L."/>
            <person name="Massingham T."/>
            <person name="Moltke I."/>
            <person name="Raney B.J."/>
            <person name="Rasmussen M.D."/>
            <person name="Robinson J."/>
            <person name="Stark A."/>
            <person name="Vilella A.J."/>
            <person name="Wen J."/>
            <person name="Xie X."/>
            <person name="Zody M.C."/>
            <person name="Baldwin J."/>
            <person name="Bloom T."/>
            <person name="Chin C.W."/>
            <person name="Heiman D."/>
            <person name="Nicol R."/>
            <person name="Nusbaum C."/>
            <person name="Young S."/>
            <person name="Wilkinson J."/>
            <person name="Worley K.C."/>
            <person name="Kovar C.L."/>
            <person name="Muzny D.M."/>
            <person name="Gibbs R.A."/>
            <person name="Cree A."/>
            <person name="Dihn H.H."/>
            <person name="Fowler G."/>
            <person name="Jhangiani S."/>
            <person name="Joshi V."/>
            <person name="Lee S."/>
            <person name="Lewis L.R."/>
            <person name="Nazareth L.V."/>
            <person name="Okwuonu G."/>
            <person name="Santibanez J."/>
            <person name="Warren W.C."/>
            <person name="Mardis E.R."/>
            <person name="Weinstock G.M."/>
            <person name="Wilson R.K."/>
            <person name="Delehaunty K."/>
            <person name="Dooling D."/>
            <person name="Fronik C."/>
            <person name="Fulton L."/>
            <person name="Fulton B."/>
            <person name="Graves T."/>
            <person name="Minx P."/>
            <person name="Sodergren E."/>
            <person name="Birney E."/>
            <person name="Margulies E.H."/>
            <person name="Herrero J."/>
            <person name="Green E.D."/>
            <person name="Haussler D."/>
            <person name="Siepel A."/>
            <person name="Goldman N."/>
            <person name="Pollard K.S."/>
            <person name="Pedersen J.S."/>
            <person name="Lander E.S."/>
            <person name="Kellis M."/>
        </authorList>
    </citation>
    <scope>NUCLEOTIDE SEQUENCE [LARGE SCALE GENOMIC DNA]</scope>
    <source>
        <strain evidence="25 26">Thorbecke inbred</strain>
    </source>
</reference>
<evidence type="ECO:0000256" key="22">
    <source>
        <dbReference type="SAM" id="MobiDB-lite"/>
    </source>
</evidence>
<evidence type="ECO:0000256" key="10">
    <source>
        <dbReference type="ARBA" id="ARBA00022871"/>
    </source>
</evidence>
<feature type="compositionally biased region" description="Low complexity" evidence="22">
    <location>
        <begin position="154"/>
        <end position="163"/>
    </location>
</feature>
<dbReference type="InParanoid" id="G1TBR3"/>
<dbReference type="GO" id="GO:0060296">
    <property type="term" value="P:regulation of cilium beat frequency involved in ciliary motility"/>
    <property type="evidence" value="ECO:0007669"/>
    <property type="project" value="TreeGrafter"/>
</dbReference>
<keyword evidence="7" id="KW-0221">Differentiation</keyword>
<feature type="compositionally biased region" description="Polar residues" evidence="22">
    <location>
        <begin position="431"/>
        <end position="448"/>
    </location>
</feature>
<evidence type="ECO:0000256" key="14">
    <source>
        <dbReference type="ARBA" id="ARBA00023069"/>
    </source>
</evidence>
<feature type="compositionally biased region" description="Basic and acidic residues" evidence="22">
    <location>
        <begin position="387"/>
        <end position="403"/>
    </location>
</feature>
<comment type="subcellular location">
    <subcellularLocation>
        <location evidence="19">Cell projection</location>
        <location evidence="19">Cilium</location>
        <location evidence="19">Flagellum membrane</location>
        <topology evidence="19">Multi-pass membrane protein</topology>
    </subcellularLocation>
</comment>
<dbReference type="GeneID" id="100357804"/>
<proteinExistence type="inferred from homology"/>
<dbReference type="InterPro" id="IPR027359">
    <property type="entry name" value="Volt_channel_dom_sf"/>
</dbReference>
<feature type="transmembrane region" description="Helical" evidence="23">
    <location>
        <begin position="740"/>
        <end position="768"/>
    </location>
</feature>
<feature type="transmembrane region" description="Helical" evidence="23">
    <location>
        <begin position="573"/>
        <end position="601"/>
    </location>
</feature>
<dbReference type="FunFam" id="1.10.287.70:FF:000140">
    <property type="entry name" value="cation channel sperm-associated protein 1"/>
    <property type="match status" value="1"/>
</dbReference>
<evidence type="ECO:0000256" key="17">
    <source>
        <dbReference type="ARBA" id="ARBA00023303"/>
    </source>
</evidence>
<dbReference type="Proteomes" id="UP000001811">
    <property type="component" value="Chromosome 1"/>
</dbReference>
<dbReference type="InterPro" id="IPR005821">
    <property type="entry name" value="Ion_trans_dom"/>
</dbReference>
<keyword evidence="11" id="KW-0851">Voltage-gated channel</keyword>
<evidence type="ECO:0000256" key="2">
    <source>
        <dbReference type="ARBA" id="ARBA00022473"/>
    </source>
</evidence>
<dbReference type="Ensembl" id="ENSOCUT00000016495.4">
    <property type="protein sequence ID" value="ENSOCUP00000014177.4"/>
    <property type="gene ID" value="ENSOCUG00000016490.4"/>
</dbReference>
<evidence type="ECO:0000256" key="23">
    <source>
        <dbReference type="SAM" id="Phobius"/>
    </source>
</evidence>
<comment type="similarity">
    <text evidence="20">Belongs to the cation channel sperm-associated (TC 1.A.1.19) family.</text>
</comment>
<feature type="compositionally biased region" description="Basic residues" evidence="22">
    <location>
        <begin position="28"/>
        <end position="60"/>
    </location>
</feature>
<keyword evidence="14" id="KW-0969">Cilium</keyword>
<protein>
    <recommendedName>
        <fullName evidence="21">Cation channel sperm-associated protein 1</fullName>
    </recommendedName>
</protein>
<organism evidence="25 26">
    <name type="scientific">Oryctolagus cuniculus</name>
    <name type="common">Rabbit</name>
    <dbReference type="NCBI Taxonomy" id="9986"/>
    <lineage>
        <taxon>Eukaryota</taxon>
        <taxon>Metazoa</taxon>
        <taxon>Chordata</taxon>
        <taxon>Craniata</taxon>
        <taxon>Vertebrata</taxon>
        <taxon>Euteleostomi</taxon>
        <taxon>Mammalia</taxon>
        <taxon>Eutheria</taxon>
        <taxon>Euarchontoglires</taxon>
        <taxon>Glires</taxon>
        <taxon>Lagomorpha</taxon>
        <taxon>Leporidae</taxon>
        <taxon>Oryctolagus</taxon>
    </lineage>
</organism>
<sequence>MSEKGQNEADPDGGGVFTRPHSSPPQHRPGHGGALRHHESHHHRGASQHRGLARPHGGPRHPREFQDNQDDRAFSHHAPREAHHPTSLGLSPSRSIAPSHHSYSEDSSDDDQYHGNRVHHHHAESSPHGGRQHLTVPPPYSGPHHHAEPDPHGGPHLLTVPPHHGGPHHHTEPGHHGGPHHHTEPGHHGGPHHHAVSDHHGGPHHHAEPDPHGGPQHLTVPSHHGGPHRHAEPPHHGGPHRHAEPDPHGGPHRHAEPSHHGGPHRYAEPDPHGGPHRHAEPSHHGGSHRHAEPDPHGGPHRHAEPSHHGGPHRHAEPPHHGGPHRHVEDGHRGGLPHHGEPSYREEFHHKHARPHHHDSSPHRRHPRYGDNVSCTSLDGSSHHGTPHHREYHAPEHPHGEWPHHRSKHQRPRQPDDHPHSDPRHRDYLWSPSDQSVPGTSQGSSSLSHPATPHAHVHRWSSGHSTAPSHVAGSSKVCSQESSSKDSESYTEDNEQLRKRKTRRTPRSRKKLQLENCFQWWYEKLIVLFHGLQRMLWKLTHCLAFETFIFLVVCLNTIMLVAQTFAEVEIRGEWHFLILDCIFLCIYMVEALLKIIALGFSYFHDFWNNLDFCIMMVAVLDFTLMQLNPLSYSFYHQSLFRILKVFKSMRALRAIRVLRRLSFLTSLHEVTGTLARSLPSITAIFVLMFTCLFLFSVVLRALFRKSDPKRFQNIFSTLFTLFTMLTLDDWSLIYMDNRAQGAWYIIPILMVYIIIQYFIFLNLVIAVLVDNFQMALLKGLEKVRQERAARIQENLLDDSLTELRQAEPKEIRSEGTMQKQLLEKKFGTLTEKQRQLLFQFLQLVAGVEQQQQKFRSQASVIDEIVDTAFEAGEEDFRK</sequence>
<dbReference type="Gene3D" id="1.10.287.70">
    <property type="match status" value="1"/>
</dbReference>
<feature type="transmembrane region" description="Helical" evidence="23">
    <location>
        <begin position="542"/>
        <end position="561"/>
    </location>
</feature>
<keyword evidence="12 23" id="KW-1133">Transmembrane helix</keyword>
<feature type="compositionally biased region" description="Basic and acidic residues" evidence="22">
    <location>
        <begin position="412"/>
        <end position="427"/>
    </location>
</feature>
<dbReference type="STRING" id="9986.ENSOCUP00000014177"/>
<evidence type="ECO:0000256" key="7">
    <source>
        <dbReference type="ARBA" id="ARBA00022782"/>
    </source>
</evidence>
<feature type="compositionally biased region" description="Basic and acidic residues" evidence="22">
    <location>
        <begin position="169"/>
        <end position="187"/>
    </location>
</feature>
<dbReference type="AlphaFoldDB" id="G1TBR3"/>
<dbReference type="eggNOG" id="KOG2302">
    <property type="taxonomic scope" value="Eukaryota"/>
</dbReference>
<dbReference type="GO" id="GO:0007283">
    <property type="term" value="P:spermatogenesis"/>
    <property type="evidence" value="ECO:0007669"/>
    <property type="project" value="UniProtKB-KW"/>
</dbReference>
<evidence type="ECO:0000256" key="9">
    <source>
        <dbReference type="ARBA" id="ARBA00022846"/>
    </source>
</evidence>
<keyword evidence="26" id="KW-1185">Reference proteome</keyword>
<feature type="compositionally biased region" description="Basic residues" evidence="22">
    <location>
        <begin position="349"/>
        <end position="366"/>
    </location>
</feature>
<evidence type="ECO:0000256" key="6">
    <source>
        <dbReference type="ARBA" id="ARBA00022692"/>
    </source>
</evidence>
<keyword evidence="6 23" id="KW-0812">Transmembrane</keyword>
<name>G1TBR3_RABIT</name>